<dbReference type="PROSITE" id="PS51257">
    <property type="entry name" value="PROKAR_LIPOPROTEIN"/>
    <property type="match status" value="1"/>
</dbReference>
<organism evidence="1 2">
    <name type="scientific">Pseudomonas kitaguniensis</name>
    <dbReference type="NCBI Taxonomy" id="2607908"/>
    <lineage>
        <taxon>Bacteria</taxon>
        <taxon>Pseudomonadati</taxon>
        <taxon>Pseudomonadota</taxon>
        <taxon>Gammaproteobacteria</taxon>
        <taxon>Pseudomonadales</taxon>
        <taxon>Pseudomonadaceae</taxon>
        <taxon>Pseudomonas</taxon>
    </lineage>
</organism>
<accession>A0A5N7KS85</accession>
<keyword evidence="2" id="KW-1185">Reference proteome</keyword>
<protein>
    <submittedName>
        <fullName evidence="1">Uncharacterized protein</fullName>
    </submittedName>
</protein>
<reference evidence="1 2" key="2">
    <citation type="journal article" date="2023" name="Plant Pathol.">
        <title>Dismantling and reorganizing Pseudomonas marginalis sensu#lato.</title>
        <authorList>
            <person name="Sawada H."/>
            <person name="Fujikawa T."/>
            <person name="Satou M."/>
        </authorList>
    </citation>
    <scope>NUCLEOTIDE SEQUENCE [LARGE SCALE GENOMIC DNA]</scope>
    <source>
        <strain evidence="1 2">MAFF 212408</strain>
    </source>
</reference>
<dbReference type="Proteomes" id="UP000326112">
    <property type="component" value="Unassembled WGS sequence"/>
</dbReference>
<reference evidence="1 2" key="1">
    <citation type="journal article" date="2020" name="Int. J. Syst. Evol. Microbiol.">
        <title>Pseudomonas kitaguniensis sp. nov., a pathogen causing bacterial rot of Welsh onion in Japan.</title>
        <authorList>
            <person name="Sawada H."/>
            <person name="Fujikawa T."/>
            <person name="Nishiwaki Y."/>
            <person name="Horita H."/>
        </authorList>
    </citation>
    <scope>NUCLEOTIDE SEQUENCE [LARGE SCALE GENOMIC DNA]</scope>
    <source>
        <strain evidence="1 2">MAFF 212408</strain>
    </source>
</reference>
<proteinExistence type="predicted"/>
<gene>
    <name evidence="1" type="ORF">F0169_22655</name>
</gene>
<sequence length="293" mass="33458">MKSLWFIIVLIFLSGCNDGESKVIVNNLDVELAIHAPVKEAIANSAVKFSKECMGNLGLCWYKIRRSANEKNLPSVTIQSAGSKLAFKHATGVTVVVDDEVGEYIENIGVTLRALPDNSTHEQNRDFIINLIKDINAAGWQRFYLPEEPRISGSQAAKIDAPGEVLGHPVLNHPWLDPDYKIDIDHWLKSGPMYNWYFHHNDEYLNLMVWRRDSKDDPDKTGTYLITLEFKSEREFWVAGISDKQDRANWKALLPKRIDEYHALRLALEKQAREAGIEIDETYQDPPINALRK</sequence>
<dbReference type="RefSeq" id="WP_152747664.1">
    <property type="nucleotide sequence ID" value="NZ_JBLZPT010000012.1"/>
</dbReference>
<dbReference type="EMBL" id="VUAZ01000142">
    <property type="protein sequence ID" value="MPR04625.1"/>
    <property type="molecule type" value="Genomic_DNA"/>
</dbReference>
<evidence type="ECO:0000313" key="2">
    <source>
        <dbReference type="Proteomes" id="UP000326112"/>
    </source>
</evidence>
<name>A0A5N7KS85_9PSED</name>
<comment type="caution">
    <text evidence="1">The sequence shown here is derived from an EMBL/GenBank/DDBJ whole genome shotgun (WGS) entry which is preliminary data.</text>
</comment>
<evidence type="ECO:0000313" key="1">
    <source>
        <dbReference type="EMBL" id="MPR04625.1"/>
    </source>
</evidence>